<protein>
    <submittedName>
        <fullName evidence="1">Uncharacterized protein</fullName>
    </submittedName>
</protein>
<name>A0AAD8U3N5_LOLMU</name>
<proteinExistence type="predicted"/>
<comment type="caution">
    <text evidence="1">The sequence shown here is derived from an EMBL/GenBank/DDBJ whole genome shotgun (WGS) entry which is preliminary data.</text>
</comment>
<dbReference type="Proteomes" id="UP001231189">
    <property type="component" value="Unassembled WGS sequence"/>
</dbReference>
<reference evidence="1" key="1">
    <citation type="submission" date="2023-07" db="EMBL/GenBank/DDBJ databases">
        <title>A chromosome-level genome assembly of Lolium multiflorum.</title>
        <authorList>
            <person name="Chen Y."/>
            <person name="Copetti D."/>
            <person name="Kolliker R."/>
            <person name="Studer B."/>
        </authorList>
    </citation>
    <scope>NUCLEOTIDE SEQUENCE</scope>
    <source>
        <strain evidence="1">02402/16</strain>
        <tissue evidence="1">Leaf</tissue>
    </source>
</reference>
<evidence type="ECO:0000313" key="2">
    <source>
        <dbReference type="Proteomes" id="UP001231189"/>
    </source>
</evidence>
<dbReference type="AlphaFoldDB" id="A0AAD8U3N5"/>
<accession>A0AAD8U3N5</accession>
<gene>
    <name evidence="1" type="ORF">QYE76_013732</name>
</gene>
<sequence>MHGVLHQRRIGGRILERGCTVVARPAQVGQSVAANLSRSWHRATTPSNALNHCFHSASPRSRDQKAMLLRTKEPCQCAHALTAFGGRAYRYRGQGCKLSGGFFHQ</sequence>
<organism evidence="1 2">
    <name type="scientific">Lolium multiflorum</name>
    <name type="common">Italian ryegrass</name>
    <name type="synonym">Lolium perenne subsp. multiflorum</name>
    <dbReference type="NCBI Taxonomy" id="4521"/>
    <lineage>
        <taxon>Eukaryota</taxon>
        <taxon>Viridiplantae</taxon>
        <taxon>Streptophyta</taxon>
        <taxon>Embryophyta</taxon>
        <taxon>Tracheophyta</taxon>
        <taxon>Spermatophyta</taxon>
        <taxon>Magnoliopsida</taxon>
        <taxon>Liliopsida</taxon>
        <taxon>Poales</taxon>
        <taxon>Poaceae</taxon>
        <taxon>BOP clade</taxon>
        <taxon>Pooideae</taxon>
        <taxon>Poodae</taxon>
        <taxon>Poeae</taxon>
        <taxon>Poeae Chloroplast Group 2 (Poeae type)</taxon>
        <taxon>Loliodinae</taxon>
        <taxon>Loliinae</taxon>
        <taxon>Lolium</taxon>
    </lineage>
</organism>
<dbReference type="EMBL" id="JAUUTY010000001">
    <property type="protein sequence ID" value="KAK1697035.1"/>
    <property type="molecule type" value="Genomic_DNA"/>
</dbReference>
<evidence type="ECO:0000313" key="1">
    <source>
        <dbReference type="EMBL" id="KAK1697035.1"/>
    </source>
</evidence>
<keyword evidence="2" id="KW-1185">Reference proteome</keyword>